<feature type="region of interest" description="Disordered" evidence="1">
    <location>
        <begin position="494"/>
        <end position="516"/>
    </location>
</feature>
<feature type="compositionally biased region" description="Low complexity" evidence="1">
    <location>
        <begin position="243"/>
        <end position="259"/>
    </location>
</feature>
<organism evidence="2 3">
    <name type="scientific">Fonsecaea nubica</name>
    <dbReference type="NCBI Taxonomy" id="856822"/>
    <lineage>
        <taxon>Eukaryota</taxon>
        <taxon>Fungi</taxon>
        <taxon>Dikarya</taxon>
        <taxon>Ascomycota</taxon>
        <taxon>Pezizomycotina</taxon>
        <taxon>Eurotiomycetes</taxon>
        <taxon>Chaetothyriomycetidae</taxon>
        <taxon>Chaetothyriales</taxon>
        <taxon>Herpotrichiellaceae</taxon>
        <taxon>Fonsecaea</taxon>
    </lineage>
</organism>
<comment type="caution">
    <text evidence="2">The sequence shown here is derived from an EMBL/GenBank/DDBJ whole genome shotgun (WGS) entry which is preliminary data.</text>
</comment>
<dbReference type="RefSeq" id="XP_022497328.1">
    <property type="nucleotide sequence ID" value="XM_022646690.1"/>
</dbReference>
<feature type="compositionally biased region" description="Low complexity" evidence="1">
    <location>
        <begin position="498"/>
        <end position="510"/>
    </location>
</feature>
<dbReference type="Proteomes" id="UP000185904">
    <property type="component" value="Unassembled WGS sequence"/>
</dbReference>
<dbReference type="GeneID" id="34591817"/>
<sequence length="516" mass="58322">MRFLCFNIGSSGSKPKAKNGDDIIRSQHPDFSNHPEEEAATRRRQISGRPSPHVVDYRIVMPAEKRATNASDMPPSYGVSNLAPSAQLILETFRRGRELGGNGTTNAFQNLAHRRYIVWADDNDTLQPVTQRAIELMLHQLALVGKAMKCDMEICFMSRNNIESPNLGKSDCEKAEALRDVWKTRNWEAACDIARTHPALVEMKLDEWVNKLDQLQPEPTQTSSDCNDIDDGRFKGSSRKASNRQPQTQRTSTSGTSGNYISQQTSSDKHIRLLAEVRDRQSPYWAGHELRDFQMEQLSGFYDMAKEASAEQPKNLSNVSFTYKREIEAFKRELERKDHARPTTVILLVGSTITESEREAIIQCQEFNDIGSDMSSKAGKTDLFCVETVAFTGYMEADKVRHFKKIDNKFEGVRDINDMVSVDEDRLAEFGPSEILFKKILNPHLKNIDEMKMSEDDKYGEFPLCTNGESVELPSLEEVRKILRPGANLRINVSGTSQAAVQQQQQQQQVPHTGKA</sequence>
<evidence type="ECO:0000313" key="3">
    <source>
        <dbReference type="Proteomes" id="UP000185904"/>
    </source>
</evidence>
<name>A0A178CPL3_9EURO</name>
<feature type="region of interest" description="Disordered" evidence="1">
    <location>
        <begin position="215"/>
        <end position="265"/>
    </location>
</feature>
<feature type="region of interest" description="Disordered" evidence="1">
    <location>
        <begin position="1"/>
        <end position="51"/>
    </location>
</feature>
<feature type="compositionally biased region" description="Basic and acidic residues" evidence="1">
    <location>
        <begin position="18"/>
        <end position="41"/>
    </location>
</feature>
<keyword evidence="3" id="KW-1185">Reference proteome</keyword>
<proteinExistence type="predicted"/>
<evidence type="ECO:0000313" key="2">
    <source>
        <dbReference type="EMBL" id="OAL31082.1"/>
    </source>
</evidence>
<dbReference type="AlphaFoldDB" id="A0A178CPL3"/>
<dbReference type="OrthoDB" id="4818194at2759"/>
<gene>
    <name evidence="2" type="ORF">AYO20_08413</name>
</gene>
<feature type="compositionally biased region" description="Polar residues" evidence="1">
    <location>
        <begin position="217"/>
        <end position="226"/>
    </location>
</feature>
<evidence type="ECO:0000256" key="1">
    <source>
        <dbReference type="SAM" id="MobiDB-lite"/>
    </source>
</evidence>
<protein>
    <submittedName>
        <fullName evidence="2">Uncharacterized protein</fullName>
    </submittedName>
</protein>
<reference evidence="2 3" key="1">
    <citation type="submission" date="2016-03" db="EMBL/GenBank/DDBJ databases">
        <title>The draft genome sequence of Fonsecaea nubica causative agent of cutaneous subcutaneous infection in human host.</title>
        <authorList>
            <person name="Costa F."/>
            <person name="Sybren D.H."/>
            <person name="Raittz R.T."/>
            <person name="Weiss V.A."/>
            <person name="Leao A.C."/>
            <person name="Gomes R."/>
            <person name="De Souza E.M."/>
            <person name="Pedrosa F.O."/>
            <person name="Steffens M.B."/>
            <person name="Bombassaro A."/>
            <person name="Tadra-Sfeir M.Z."/>
            <person name="Moreno L.F."/>
            <person name="Najafzadeh M.J."/>
            <person name="Felipe M.S."/>
            <person name="Teixeira M."/>
            <person name="Sun J."/>
            <person name="Xi L."/>
            <person name="Castro M.A."/>
            <person name="Vicente V.A."/>
        </authorList>
    </citation>
    <scope>NUCLEOTIDE SEQUENCE [LARGE SCALE GENOMIC DNA]</scope>
    <source>
        <strain evidence="2 3">CBS 269.64</strain>
    </source>
</reference>
<dbReference type="EMBL" id="LVCJ01000066">
    <property type="protein sequence ID" value="OAL31082.1"/>
    <property type="molecule type" value="Genomic_DNA"/>
</dbReference>
<accession>A0A178CPL3</accession>